<keyword evidence="2" id="KW-1133">Transmembrane helix</keyword>
<reference evidence="3" key="1">
    <citation type="journal article" date="2023" name="Mol. Biol. Evol.">
        <title>Third-Generation Sequencing Reveals the Adaptive Role of the Epigenome in Three Deep-Sea Polychaetes.</title>
        <authorList>
            <person name="Perez M."/>
            <person name="Aroh O."/>
            <person name="Sun Y."/>
            <person name="Lan Y."/>
            <person name="Juniper S.K."/>
            <person name="Young C.R."/>
            <person name="Angers B."/>
            <person name="Qian P.Y."/>
        </authorList>
    </citation>
    <scope>NUCLEOTIDE SEQUENCE</scope>
    <source>
        <strain evidence="3">P08H-3</strain>
    </source>
</reference>
<feature type="transmembrane region" description="Helical" evidence="2">
    <location>
        <begin position="12"/>
        <end position="30"/>
    </location>
</feature>
<keyword evidence="2" id="KW-0812">Transmembrane</keyword>
<comment type="caution">
    <text evidence="3">The sequence shown here is derived from an EMBL/GenBank/DDBJ whole genome shotgun (WGS) entry which is preliminary data.</text>
</comment>
<keyword evidence="4" id="KW-1185">Reference proteome</keyword>
<evidence type="ECO:0000256" key="1">
    <source>
        <dbReference type="SAM" id="MobiDB-lite"/>
    </source>
</evidence>
<evidence type="ECO:0000313" key="4">
    <source>
        <dbReference type="Proteomes" id="UP001208570"/>
    </source>
</evidence>
<evidence type="ECO:0000256" key="2">
    <source>
        <dbReference type="SAM" id="Phobius"/>
    </source>
</evidence>
<keyword evidence="2" id="KW-0472">Membrane</keyword>
<accession>A0AAD9KB81</accession>
<protein>
    <submittedName>
        <fullName evidence="3">Uncharacterized protein</fullName>
    </submittedName>
</protein>
<feature type="region of interest" description="Disordered" evidence="1">
    <location>
        <begin position="68"/>
        <end position="101"/>
    </location>
</feature>
<feature type="transmembrane region" description="Helical" evidence="2">
    <location>
        <begin position="36"/>
        <end position="56"/>
    </location>
</feature>
<feature type="compositionally biased region" description="Acidic residues" evidence="1">
    <location>
        <begin position="68"/>
        <end position="80"/>
    </location>
</feature>
<gene>
    <name evidence="3" type="ORF">LSH36_30g05022</name>
</gene>
<feature type="compositionally biased region" description="Basic and acidic residues" evidence="1">
    <location>
        <begin position="81"/>
        <end position="91"/>
    </location>
</feature>
<dbReference type="Proteomes" id="UP001208570">
    <property type="component" value="Unassembled WGS sequence"/>
</dbReference>
<name>A0AAD9KB81_9ANNE</name>
<proteinExistence type="predicted"/>
<evidence type="ECO:0000313" key="3">
    <source>
        <dbReference type="EMBL" id="KAK2167278.1"/>
    </source>
</evidence>
<dbReference type="AlphaFoldDB" id="A0AAD9KB81"/>
<sequence length="101" mass="11345">MALIRKPRGWLVGWLAGCLAGQLFVCVLAVCSTVCLAGWLVGCEYIWLVAWLFGWLKGWLVGQQTIDDEEGWNPDTEQEDVDKKQEKEERIYGSAQADVSP</sequence>
<organism evidence="3 4">
    <name type="scientific">Paralvinella palmiformis</name>
    <dbReference type="NCBI Taxonomy" id="53620"/>
    <lineage>
        <taxon>Eukaryota</taxon>
        <taxon>Metazoa</taxon>
        <taxon>Spiralia</taxon>
        <taxon>Lophotrochozoa</taxon>
        <taxon>Annelida</taxon>
        <taxon>Polychaeta</taxon>
        <taxon>Sedentaria</taxon>
        <taxon>Canalipalpata</taxon>
        <taxon>Terebellida</taxon>
        <taxon>Terebelliformia</taxon>
        <taxon>Alvinellidae</taxon>
        <taxon>Paralvinella</taxon>
    </lineage>
</organism>
<dbReference type="EMBL" id="JAODUP010000030">
    <property type="protein sequence ID" value="KAK2167278.1"/>
    <property type="molecule type" value="Genomic_DNA"/>
</dbReference>